<dbReference type="NCBIfam" id="TIGR00704">
    <property type="entry name" value="NaPi_cotrn_rel"/>
    <property type="match status" value="1"/>
</dbReference>
<dbReference type="InterPro" id="IPR026022">
    <property type="entry name" value="PhoU_dom"/>
</dbReference>
<comment type="subcellular location">
    <subcellularLocation>
        <location evidence="1">Cell membrane</location>
        <topology evidence="1">Multi-pass membrane protein</topology>
    </subcellularLocation>
</comment>
<proteinExistence type="predicted"/>
<feature type="chain" id="PRO_5007054280" description="PhoU domain-containing protein" evidence="7">
    <location>
        <begin position="27"/>
        <end position="594"/>
    </location>
</feature>
<dbReference type="InterPro" id="IPR003841">
    <property type="entry name" value="Na/Pi_transpt"/>
</dbReference>
<feature type="transmembrane region" description="Helical" evidence="6">
    <location>
        <begin position="137"/>
        <end position="155"/>
    </location>
</feature>
<dbReference type="Pfam" id="PF02690">
    <property type="entry name" value="Na_Pi_cotrans"/>
    <property type="match status" value="1"/>
</dbReference>
<feature type="domain" description="PhoU" evidence="8">
    <location>
        <begin position="391"/>
        <end position="471"/>
    </location>
</feature>
<dbReference type="PANTHER" id="PTHR10010">
    <property type="entry name" value="SOLUTE CARRIER FAMILY 34 SODIUM PHOSPHATE , MEMBER 2-RELATED"/>
    <property type="match status" value="1"/>
</dbReference>
<evidence type="ECO:0000313" key="10">
    <source>
        <dbReference type="Proteomes" id="UP000053690"/>
    </source>
</evidence>
<feature type="transmembrane region" description="Helical" evidence="6">
    <location>
        <begin position="167"/>
        <end position="188"/>
    </location>
</feature>
<evidence type="ECO:0000256" key="3">
    <source>
        <dbReference type="ARBA" id="ARBA00022692"/>
    </source>
</evidence>
<dbReference type="AlphaFoldDB" id="A0A0X3TPW0"/>
<keyword evidence="3 6" id="KW-0812">Transmembrane</keyword>
<keyword evidence="5 6" id="KW-0472">Membrane</keyword>
<evidence type="ECO:0000259" key="8">
    <source>
        <dbReference type="Pfam" id="PF01895"/>
    </source>
</evidence>
<dbReference type="Gene3D" id="1.20.58.220">
    <property type="entry name" value="Phosphate transport system protein phou homolog 2, domain 2"/>
    <property type="match status" value="1"/>
</dbReference>
<feature type="signal peptide" evidence="7">
    <location>
        <begin position="1"/>
        <end position="26"/>
    </location>
</feature>
<keyword evidence="10" id="KW-1185">Reference proteome</keyword>
<dbReference type="GO" id="GO:0005436">
    <property type="term" value="F:sodium:phosphate symporter activity"/>
    <property type="evidence" value="ECO:0007669"/>
    <property type="project" value="InterPro"/>
</dbReference>
<dbReference type="EMBL" id="LQBP01000013">
    <property type="protein sequence ID" value="KUJ77071.1"/>
    <property type="molecule type" value="Genomic_DNA"/>
</dbReference>
<dbReference type="InterPro" id="IPR004633">
    <property type="entry name" value="NaPi_cotrn-rel/YqeW-like"/>
</dbReference>
<evidence type="ECO:0000313" key="9">
    <source>
        <dbReference type="EMBL" id="KUJ77071.1"/>
    </source>
</evidence>
<dbReference type="InterPro" id="IPR038078">
    <property type="entry name" value="PhoU-like_sf"/>
</dbReference>
<feature type="transmembrane region" description="Helical" evidence="6">
    <location>
        <begin position="38"/>
        <end position="59"/>
    </location>
</feature>
<feature type="transmembrane region" description="Helical" evidence="6">
    <location>
        <begin position="209"/>
        <end position="235"/>
    </location>
</feature>
<dbReference type="GO" id="GO:0044341">
    <property type="term" value="P:sodium-dependent phosphate transport"/>
    <property type="evidence" value="ECO:0007669"/>
    <property type="project" value="InterPro"/>
</dbReference>
<comment type="caution">
    <text evidence="9">The sequence shown here is derived from an EMBL/GenBank/DDBJ whole genome shotgun (WGS) entry which is preliminary data.</text>
</comment>
<keyword evidence="2" id="KW-1003">Cell membrane</keyword>
<organism evidence="9 10">
    <name type="scientific">Ruegeria profundi</name>
    <dbReference type="NCBI Taxonomy" id="1685378"/>
    <lineage>
        <taxon>Bacteria</taxon>
        <taxon>Pseudomonadati</taxon>
        <taxon>Pseudomonadota</taxon>
        <taxon>Alphaproteobacteria</taxon>
        <taxon>Rhodobacterales</taxon>
        <taxon>Roseobacteraceae</taxon>
        <taxon>Ruegeria</taxon>
    </lineage>
</organism>
<evidence type="ECO:0000256" key="5">
    <source>
        <dbReference type="ARBA" id="ARBA00023136"/>
    </source>
</evidence>
<dbReference type="OrthoDB" id="9763003at2"/>
<dbReference type="Pfam" id="PF01895">
    <property type="entry name" value="PhoU"/>
    <property type="match status" value="1"/>
</dbReference>
<feature type="transmembrane region" description="Helical" evidence="6">
    <location>
        <begin position="277"/>
        <end position="298"/>
    </location>
</feature>
<dbReference type="GO" id="GO:0005886">
    <property type="term" value="C:plasma membrane"/>
    <property type="evidence" value="ECO:0007669"/>
    <property type="project" value="UniProtKB-SubCell"/>
</dbReference>
<feature type="transmembrane region" description="Helical" evidence="6">
    <location>
        <begin position="104"/>
        <end position="125"/>
    </location>
</feature>
<dbReference type="PANTHER" id="PTHR10010:SF46">
    <property type="entry name" value="SODIUM-DEPENDENT PHOSPHATE TRANSPORT PROTEIN 2B"/>
    <property type="match status" value="1"/>
</dbReference>
<dbReference type="RefSeq" id="WP_068340497.1">
    <property type="nucleotide sequence ID" value="NZ_LQBP01000013.1"/>
</dbReference>
<protein>
    <recommendedName>
        <fullName evidence="8">PhoU domain-containing protein</fullName>
    </recommendedName>
</protein>
<keyword evidence="4 6" id="KW-1133">Transmembrane helix</keyword>
<dbReference type="Proteomes" id="UP000053690">
    <property type="component" value="Unassembled WGS sequence"/>
</dbReference>
<evidence type="ECO:0000256" key="2">
    <source>
        <dbReference type="ARBA" id="ARBA00022475"/>
    </source>
</evidence>
<name>A0A0X3TPW0_9RHOB</name>
<feature type="transmembrane region" description="Helical" evidence="6">
    <location>
        <begin position="241"/>
        <end position="265"/>
    </location>
</feature>
<evidence type="ECO:0000256" key="6">
    <source>
        <dbReference type="SAM" id="Phobius"/>
    </source>
</evidence>
<evidence type="ECO:0000256" key="7">
    <source>
        <dbReference type="SAM" id="SignalP"/>
    </source>
</evidence>
<dbReference type="NCBIfam" id="NF037997">
    <property type="entry name" value="Na_Pi_symport"/>
    <property type="match status" value="1"/>
</dbReference>
<reference evidence="10" key="1">
    <citation type="submission" date="2015-12" db="EMBL/GenBank/DDBJ databases">
        <authorList>
            <person name="Zhang G."/>
            <person name="Stingl U."/>
        </authorList>
    </citation>
    <scope>NUCLEOTIDE SEQUENCE [LARGE SCALE GENOMIC DNA]</scope>
    <source>
        <strain evidence="10">ZGT108</strain>
    </source>
</reference>
<gene>
    <name evidence="9" type="ORF">AVO44_18680</name>
</gene>
<keyword evidence="7" id="KW-0732">Signal</keyword>
<dbReference type="SUPFAM" id="SSF109755">
    <property type="entry name" value="PhoU-like"/>
    <property type="match status" value="1"/>
</dbReference>
<evidence type="ECO:0000256" key="4">
    <source>
        <dbReference type="ARBA" id="ARBA00022989"/>
    </source>
</evidence>
<accession>A0A0X3TPW0</accession>
<evidence type="ECO:0000256" key="1">
    <source>
        <dbReference type="ARBA" id="ARBA00004651"/>
    </source>
</evidence>
<sequence length="594" mass="64195">MSKPIVRLLPYFFVGFAFLSFNAAYAQPTETAEQQVDWLQLGMGLFGGLALFLAGLDLLSEGLKKAAGNTLRDVLQKLTVNRFMGAATGAFVTGVLNSSSVTTVLVVGFVTAGVMTLAQSVGVIMGANIGSTVTAQLLAFNLSTYSLIAVALGFFMTFGSKNERSKYMGMMIMGLGLVFYGMGLMSDGMEPLRSYEPFLEILASMEQPLFGILAGALFTGLVQSSAATVGIAIAMASEGLLSLQAGIVLALGANIGTCVTALLAALGKPVEAVRASVVHVLFNIAGVLIWIPFLSILADIAVNVSPAAAEGLVGKDKLAAEVPRQIANANTMFNVLNTMIFIGFTTAFARLAERLVPDRPEPKDKIIQPDFLDDGALEAPTIALENARREIERAGHIALEMMDALGKGAEHHDREALDAVARRDDEVDILSSEIMKYLGRIRQSSLTESESETHQKLVSAIINIESAADIVESDMVELLKIFIDGDYAESSETTRDMVQGLWTCARESLELAVQAVGNSDQRSAQEVLLLKDDIRTLSDQLFERHAKRLDIDEPRYLERVRLLMTFIEQLRHMYTLTKRVAKTQLPVEIATEAA</sequence>